<evidence type="ECO:0000256" key="7">
    <source>
        <dbReference type="HAMAP-Rule" id="MF_00109"/>
    </source>
</evidence>
<protein>
    <recommendedName>
        <fullName evidence="7">Shikimate kinase</fullName>
        <shortName evidence="7">SK</shortName>
        <ecNumber evidence="7">2.7.1.71</ecNumber>
    </recommendedName>
</protein>
<feature type="binding site" evidence="7">
    <location>
        <begin position="14"/>
        <end position="19"/>
    </location>
    <ligand>
        <name>ATP</name>
        <dbReference type="ChEBI" id="CHEBI:30616"/>
    </ligand>
</feature>
<accession>A0ABP6WR84</accession>
<dbReference type="CDD" id="cd00464">
    <property type="entry name" value="SK"/>
    <property type="match status" value="1"/>
</dbReference>
<proteinExistence type="inferred from homology"/>
<keyword evidence="4 7" id="KW-0418">Kinase</keyword>
<keyword evidence="3 7" id="KW-0547">Nucleotide-binding</keyword>
<comment type="subcellular location">
    <subcellularLocation>
        <location evidence="7">Cytoplasm</location>
    </subcellularLocation>
</comment>
<dbReference type="PANTHER" id="PTHR21087">
    <property type="entry name" value="SHIKIMATE KINASE"/>
    <property type="match status" value="1"/>
</dbReference>
<organism evidence="8 9">
    <name type="scientific">Nonomuraea rosea</name>
    <dbReference type="NCBI Taxonomy" id="638574"/>
    <lineage>
        <taxon>Bacteria</taxon>
        <taxon>Bacillati</taxon>
        <taxon>Actinomycetota</taxon>
        <taxon>Actinomycetes</taxon>
        <taxon>Streptosporangiales</taxon>
        <taxon>Streptosporangiaceae</taxon>
        <taxon>Nonomuraea</taxon>
    </lineage>
</organism>
<feature type="binding site" evidence="7">
    <location>
        <position position="18"/>
    </location>
    <ligand>
        <name>Mg(2+)</name>
        <dbReference type="ChEBI" id="CHEBI:18420"/>
    </ligand>
</feature>
<evidence type="ECO:0000256" key="5">
    <source>
        <dbReference type="ARBA" id="ARBA00022840"/>
    </source>
</evidence>
<comment type="similarity">
    <text evidence="7">Belongs to the shikimate kinase family.</text>
</comment>
<comment type="caution">
    <text evidence="7">Lacks conserved residue(s) required for the propagation of feature annotation.</text>
</comment>
<comment type="cofactor">
    <cofactor evidence="7">
        <name>Mg(2+)</name>
        <dbReference type="ChEBI" id="CHEBI:18420"/>
    </cofactor>
    <text evidence="7">Binds 1 Mg(2+) ion per subunit.</text>
</comment>
<evidence type="ECO:0000256" key="4">
    <source>
        <dbReference type="ARBA" id="ARBA00022777"/>
    </source>
</evidence>
<feature type="binding site" evidence="7">
    <location>
        <position position="36"/>
    </location>
    <ligand>
        <name>substrate</name>
    </ligand>
</feature>
<dbReference type="Proteomes" id="UP001500630">
    <property type="component" value="Unassembled WGS sequence"/>
</dbReference>
<keyword evidence="1 7" id="KW-0028">Amino-acid biosynthesis</keyword>
<dbReference type="Gene3D" id="3.40.50.300">
    <property type="entry name" value="P-loop containing nucleotide triphosphate hydrolases"/>
    <property type="match status" value="1"/>
</dbReference>
<keyword evidence="7" id="KW-0963">Cytoplasm</keyword>
<evidence type="ECO:0000313" key="8">
    <source>
        <dbReference type="EMBL" id="GAA3552791.1"/>
    </source>
</evidence>
<comment type="catalytic activity">
    <reaction evidence="7">
        <text>shikimate + ATP = 3-phosphoshikimate + ADP + H(+)</text>
        <dbReference type="Rhea" id="RHEA:13121"/>
        <dbReference type="ChEBI" id="CHEBI:15378"/>
        <dbReference type="ChEBI" id="CHEBI:30616"/>
        <dbReference type="ChEBI" id="CHEBI:36208"/>
        <dbReference type="ChEBI" id="CHEBI:145989"/>
        <dbReference type="ChEBI" id="CHEBI:456216"/>
        <dbReference type="EC" id="2.7.1.71"/>
    </reaction>
</comment>
<comment type="pathway">
    <text evidence="7">Metabolic intermediate biosynthesis; chorismate biosynthesis; chorismate from D-erythrose 4-phosphate and phosphoenolpyruvate: step 5/7.</text>
</comment>
<dbReference type="HAMAP" id="MF_00109">
    <property type="entry name" value="Shikimate_kinase"/>
    <property type="match status" value="1"/>
</dbReference>
<dbReference type="InterPro" id="IPR027417">
    <property type="entry name" value="P-loop_NTPase"/>
</dbReference>
<evidence type="ECO:0000256" key="6">
    <source>
        <dbReference type="ARBA" id="ARBA00023141"/>
    </source>
</evidence>
<evidence type="ECO:0000313" key="9">
    <source>
        <dbReference type="Proteomes" id="UP001500630"/>
    </source>
</evidence>
<sequence>MSKNKPVVVIGLMGSGKTTAGRLIGTALELPFSDSDPFLQAKYGGTAAQLAAREGADALHRYEAEHVLQELAGTPKVIAAAASTVEDPRVREALRGAFVVWVDAPDAVLAERMKSSDHRPDFGPAEMRARREPYFREVADLIADVGELRPDQVRDAVLRKMGLPVPDQA</sequence>
<comment type="function">
    <text evidence="7">Catalyzes the specific phosphorylation of the 3-hydroxyl group of shikimic acid using ATP as a cosubstrate.</text>
</comment>
<dbReference type="SUPFAM" id="SSF52540">
    <property type="entry name" value="P-loop containing nucleoside triphosphate hydrolases"/>
    <property type="match status" value="1"/>
</dbReference>
<evidence type="ECO:0000256" key="1">
    <source>
        <dbReference type="ARBA" id="ARBA00022605"/>
    </source>
</evidence>
<dbReference type="EMBL" id="BAABDQ010000006">
    <property type="protein sequence ID" value="GAA3552791.1"/>
    <property type="molecule type" value="Genomic_DNA"/>
</dbReference>
<feature type="binding site" evidence="7">
    <location>
        <position position="131"/>
    </location>
    <ligand>
        <name>substrate</name>
    </ligand>
</feature>
<dbReference type="EC" id="2.7.1.71" evidence="7"/>
<evidence type="ECO:0000256" key="3">
    <source>
        <dbReference type="ARBA" id="ARBA00022741"/>
    </source>
</evidence>
<dbReference type="Pfam" id="PF01202">
    <property type="entry name" value="SKI"/>
    <property type="match status" value="1"/>
</dbReference>
<keyword evidence="5 7" id="KW-0067">ATP-binding</keyword>
<dbReference type="GO" id="GO:0016301">
    <property type="term" value="F:kinase activity"/>
    <property type="evidence" value="ECO:0007669"/>
    <property type="project" value="UniProtKB-KW"/>
</dbReference>
<reference evidence="9" key="1">
    <citation type="journal article" date="2019" name="Int. J. Syst. Evol. Microbiol.">
        <title>The Global Catalogue of Microorganisms (GCM) 10K type strain sequencing project: providing services to taxonomists for standard genome sequencing and annotation.</title>
        <authorList>
            <consortium name="The Broad Institute Genomics Platform"/>
            <consortium name="The Broad Institute Genome Sequencing Center for Infectious Disease"/>
            <person name="Wu L."/>
            <person name="Ma J."/>
        </authorList>
    </citation>
    <scope>NUCLEOTIDE SEQUENCE [LARGE SCALE GENOMIC DNA]</scope>
    <source>
        <strain evidence="9">JCM 17326</strain>
    </source>
</reference>
<comment type="caution">
    <text evidence="8">The sequence shown here is derived from an EMBL/GenBank/DDBJ whole genome shotgun (WGS) entry which is preliminary data.</text>
</comment>
<comment type="subunit">
    <text evidence="7">Monomer.</text>
</comment>
<dbReference type="InterPro" id="IPR031322">
    <property type="entry name" value="Shikimate/glucono_kinase"/>
</dbReference>
<dbReference type="PANTHER" id="PTHR21087:SF16">
    <property type="entry name" value="SHIKIMATE KINASE 1, CHLOROPLASTIC"/>
    <property type="match status" value="1"/>
</dbReference>
<keyword evidence="9" id="KW-1185">Reference proteome</keyword>
<keyword evidence="7" id="KW-0460">Magnesium</keyword>
<dbReference type="PRINTS" id="PR01100">
    <property type="entry name" value="SHIKIMTKNASE"/>
</dbReference>
<keyword evidence="7" id="KW-0479">Metal-binding</keyword>
<keyword evidence="2 7" id="KW-0808">Transferase</keyword>
<keyword evidence="6 7" id="KW-0057">Aromatic amino acid biosynthesis</keyword>
<feature type="binding site" evidence="7">
    <location>
        <position position="119"/>
    </location>
    <ligand>
        <name>ATP</name>
        <dbReference type="ChEBI" id="CHEBI:30616"/>
    </ligand>
</feature>
<evidence type="ECO:0000256" key="2">
    <source>
        <dbReference type="ARBA" id="ARBA00022679"/>
    </source>
</evidence>
<dbReference type="InterPro" id="IPR000623">
    <property type="entry name" value="Shikimate_kinase/TSH1"/>
</dbReference>
<gene>
    <name evidence="7" type="primary">aroK</name>
    <name evidence="8" type="ORF">GCM10022419_036470</name>
</gene>
<name>A0ABP6WR84_9ACTN</name>
<dbReference type="RefSeq" id="WP_345563141.1">
    <property type="nucleotide sequence ID" value="NZ_BAABDQ010000006.1"/>
</dbReference>